<organism evidence="5 6">
    <name type="scientific">Amborella trichopoda</name>
    <dbReference type="NCBI Taxonomy" id="13333"/>
    <lineage>
        <taxon>Eukaryota</taxon>
        <taxon>Viridiplantae</taxon>
        <taxon>Streptophyta</taxon>
        <taxon>Embryophyta</taxon>
        <taxon>Tracheophyta</taxon>
        <taxon>Spermatophyta</taxon>
        <taxon>Magnoliopsida</taxon>
        <taxon>Amborellales</taxon>
        <taxon>Amborellaceae</taxon>
        <taxon>Amborella</taxon>
    </lineage>
</organism>
<sequence>MGLQYHNYQLSMVQSENRTLGSMALVGGCICWLARYIIEAKIDTRYPLKYTTNAFMSLFGAILSAILTLSVDRKPSYWALKGHMELITIIYSVSSLLHCF</sequence>
<dbReference type="GO" id="GO:0016020">
    <property type="term" value="C:membrane"/>
    <property type="evidence" value="ECO:0007669"/>
    <property type="project" value="InterPro"/>
</dbReference>
<keyword evidence="6" id="KW-1185">Reference proteome</keyword>
<dbReference type="Gramene" id="ERN08153">
    <property type="protein sequence ID" value="ERN08153"/>
    <property type="gene ID" value="AMTR_s00018p00126810"/>
</dbReference>
<feature type="transmembrane region" description="Helical" evidence="4">
    <location>
        <begin position="20"/>
        <end position="38"/>
    </location>
</feature>
<evidence type="ECO:0000313" key="6">
    <source>
        <dbReference type="Proteomes" id="UP000017836"/>
    </source>
</evidence>
<name>W1PJI6_AMBTC</name>
<dbReference type="HOGENOM" id="CLU_2309819_0_0_1"/>
<dbReference type="AlphaFoldDB" id="W1PJI6"/>
<evidence type="ECO:0008006" key="7">
    <source>
        <dbReference type="Google" id="ProtNLM"/>
    </source>
</evidence>
<feature type="transmembrane region" description="Helical" evidence="4">
    <location>
        <begin position="50"/>
        <end position="71"/>
    </location>
</feature>
<proteinExistence type="predicted"/>
<keyword evidence="1 4" id="KW-0812">Transmembrane</keyword>
<evidence type="ECO:0000313" key="5">
    <source>
        <dbReference type="EMBL" id="ERN08153.1"/>
    </source>
</evidence>
<dbReference type="PANTHER" id="PTHR31218">
    <property type="entry name" value="WAT1-RELATED PROTEIN"/>
    <property type="match status" value="1"/>
</dbReference>
<accession>W1PJI6</accession>
<evidence type="ECO:0000256" key="1">
    <source>
        <dbReference type="ARBA" id="ARBA00022692"/>
    </source>
</evidence>
<dbReference type="EMBL" id="KI393569">
    <property type="protein sequence ID" value="ERN08153.1"/>
    <property type="molecule type" value="Genomic_DNA"/>
</dbReference>
<keyword evidence="3 4" id="KW-0472">Membrane</keyword>
<dbReference type="GO" id="GO:0022857">
    <property type="term" value="F:transmembrane transporter activity"/>
    <property type="evidence" value="ECO:0007669"/>
    <property type="project" value="InterPro"/>
</dbReference>
<dbReference type="Proteomes" id="UP000017836">
    <property type="component" value="Unassembled WGS sequence"/>
</dbReference>
<evidence type="ECO:0000256" key="2">
    <source>
        <dbReference type="ARBA" id="ARBA00022989"/>
    </source>
</evidence>
<dbReference type="InterPro" id="IPR030184">
    <property type="entry name" value="WAT1-related"/>
</dbReference>
<evidence type="ECO:0000256" key="3">
    <source>
        <dbReference type="ARBA" id="ARBA00023136"/>
    </source>
</evidence>
<evidence type="ECO:0000256" key="4">
    <source>
        <dbReference type="SAM" id="Phobius"/>
    </source>
</evidence>
<protein>
    <recommendedName>
        <fullName evidence="7">WAT1-related protein</fullName>
    </recommendedName>
</protein>
<dbReference type="OMA" id="RETICHI"/>
<keyword evidence="2 4" id="KW-1133">Transmembrane helix</keyword>
<reference evidence="6" key="1">
    <citation type="journal article" date="2013" name="Science">
        <title>The Amborella genome and the evolution of flowering plants.</title>
        <authorList>
            <consortium name="Amborella Genome Project"/>
        </authorList>
    </citation>
    <scope>NUCLEOTIDE SEQUENCE [LARGE SCALE GENOMIC DNA]</scope>
</reference>
<gene>
    <name evidence="5" type="ORF">AMTR_s00018p00126810</name>
</gene>